<dbReference type="PROSITE" id="PS50111">
    <property type="entry name" value="CHEMOTAXIS_TRANSDUC_2"/>
    <property type="match status" value="1"/>
</dbReference>
<dbReference type="InterPro" id="IPR004090">
    <property type="entry name" value="Chemotax_Me-accpt_rcpt"/>
</dbReference>
<evidence type="ECO:0000259" key="9">
    <source>
        <dbReference type="PROSITE" id="PS50885"/>
    </source>
</evidence>
<evidence type="ECO:0000256" key="2">
    <source>
        <dbReference type="ARBA" id="ARBA00022481"/>
    </source>
</evidence>
<evidence type="ECO:0000313" key="10">
    <source>
        <dbReference type="EMBL" id="AFI91816.1"/>
    </source>
</evidence>
<dbReference type="KEGG" id="ppar:A8F97_00555"/>
<comment type="subcellular location">
    <subcellularLocation>
        <location evidence="1">Membrane</location>
    </subcellularLocation>
</comment>
<gene>
    <name evidence="10" type="ordered locus">W5S_3753</name>
    <name evidence="12" type="ORF">C5E00_12820</name>
    <name evidence="11" type="ORF">F6Q06_10465</name>
</gene>
<evidence type="ECO:0000256" key="5">
    <source>
        <dbReference type="ARBA" id="ARBA00029447"/>
    </source>
</evidence>
<dbReference type="SMART" id="SM00283">
    <property type="entry name" value="MA"/>
    <property type="match status" value="1"/>
</dbReference>
<reference evidence="11" key="5">
    <citation type="submission" date="2024-05" db="EMBL/GenBank/DDBJ databases">
        <title>Identification of Pectobacterium versatile causing blackleg of potato from New York State with a whole genome sequencing approach.</title>
        <authorList>
            <person name="Ma X."/>
            <person name="Swingle B."/>
        </authorList>
    </citation>
    <scope>NUCLEOTIDE SEQUENCE</scope>
    <source>
        <strain evidence="11">NY1588A</strain>
    </source>
</reference>
<keyword evidence="2" id="KW-0488">Methylation</keyword>
<keyword evidence="10" id="KW-0675">Receptor</keyword>
<dbReference type="OrthoDB" id="6532575at2"/>
<feature type="transmembrane region" description="Helical" evidence="7">
    <location>
        <begin position="188"/>
        <end position="208"/>
    </location>
</feature>
<reference evidence="15" key="4">
    <citation type="submission" date="2023-07" db="EMBL/GenBank/DDBJ databases">
        <title>Identification of Pectobacterium versatile causing blackleg of potato from New York State with a whole genome sequencing approach.</title>
        <authorList>
            <person name="Ma X."/>
            <person name="Swingle B."/>
        </authorList>
    </citation>
    <scope>NUCLEOTIDE SEQUENCE [LARGE SCALE GENOMIC DNA]</scope>
    <source>
        <strain evidence="15">NY1588A</strain>
    </source>
</reference>
<dbReference type="GO" id="GO:0007165">
    <property type="term" value="P:signal transduction"/>
    <property type="evidence" value="ECO:0007669"/>
    <property type="project" value="UniProtKB-KW"/>
</dbReference>
<dbReference type="HOGENOM" id="CLU_000445_107_16_6"/>
<evidence type="ECO:0000256" key="4">
    <source>
        <dbReference type="ARBA" id="ARBA00023224"/>
    </source>
</evidence>
<evidence type="ECO:0000256" key="6">
    <source>
        <dbReference type="PROSITE-ProRule" id="PRU00284"/>
    </source>
</evidence>
<accession>A0A0H3IA28</accession>
<keyword evidence="15" id="KW-1185">Reference proteome</keyword>
<evidence type="ECO:0000256" key="1">
    <source>
        <dbReference type="ARBA" id="ARBA00004370"/>
    </source>
</evidence>
<dbReference type="GO" id="GO:0006935">
    <property type="term" value="P:chemotaxis"/>
    <property type="evidence" value="ECO:0007669"/>
    <property type="project" value="UniProtKB-KW"/>
</dbReference>
<dbReference type="GO" id="GO:0004888">
    <property type="term" value="F:transmembrane signaling receptor activity"/>
    <property type="evidence" value="ECO:0007669"/>
    <property type="project" value="InterPro"/>
</dbReference>
<evidence type="ECO:0000313" key="14">
    <source>
        <dbReference type="Proteomes" id="UP000269665"/>
    </source>
</evidence>
<dbReference type="PATRIC" id="fig|1166016.3.peg.3815"/>
<evidence type="ECO:0000259" key="8">
    <source>
        <dbReference type="PROSITE" id="PS50111"/>
    </source>
</evidence>
<keyword evidence="7" id="KW-0812">Transmembrane</keyword>
<comment type="similarity">
    <text evidence="5">Belongs to the methyl-accepting chemotaxis (MCP) protein family.</text>
</comment>
<keyword evidence="3" id="KW-0145">Chemotaxis</keyword>
<dbReference type="GeneID" id="45847939"/>
<keyword evidence="7" id="KW-1133">Transmembrane helix</keyword>
<dbReference type="EMBL" id="CP003415">
    <property type="protein sequence ID" value="AFI91816.1"/>
    <property type="molecule type" value="Genomic_DNA"/>
</dbReference>
<reference evidence="12 14" key="3">
    <citation type="journal article" date="2018" name="BMC Genomics">
        <title>High genomic variability in the plant pathogenic bacterium Pectobacterium parmentieri deciphered from de novo assembled complete genomes.</title>
        <authorList>
            <person name="Zoledowska S."/>
            <person name="Motyka-Pomagruk A."/>
            <person name="Sledz W."/>
            <person name="Mengoni A."/>
            <person name="Lojkowska E."/>
        </authorList>
    </citation>
    <scope>NUCLEOTIDE SEQUENCE [LARGE SCALE GENOMIC DNA]</scope>
    <source>
        <strain evidence="12 14">IFB5626</strain>
    </source>
</reference>
<organism evidence="10 13">
    <name type="scientific">Pectobacterium parmentieri</name>
    <dbReference type="NCBI Taxonomy" id="1905730"/>
    <lineage>
        <taxon>Bacteria</taxon>
        <taxon>Pseudomonadati</taxon>
        <taxon>Pseudomonadota</taxon>
        <taxon>Gammaproteobacteria</taxon>
        <taxon>Enterobacterales</taxon>
        <taxon>Pectobacteriaceae</taxon>
        <taxon>Pectobacterium</taxon>
    </lineage>
</organism>
<dbReference type="InterPro" id="IPR004089">
    <property type="entry name" value="MCPsignal_dom"/>
</dbReference>
<dbReference type="Pfam" id="PF00015">
    <property type="entry name" value="MCPsignal"/>
    <property type="match status" value="1"/>
</dbReference>
<keyword evidence="4 6" id="KW-0807">Transducer</keyword>
<evidence type="ECO:0000313" key="12">
    <source>
        <dbReference type="EMBL" id="RKO77606.1"/>
    </source>
</evidence>
<name>A0A0H3IA28_PECPM</name>
<dbReference type="CDD" id="cd11386">
    <property type="entry name" value="MCP_signal"/>
    <property type="match status" value="1"/>
</dbReference>
<dbReference type="InterPro" id="IPR003660">
    <property type="entry name" value="HAMP_dom"/>
</dbReference>
<reference evidence="10 13" key="1">
    <citation type="journal article" date="2012" name="J. Bacteriol.">
        <title>Genome sequence of Pectobacterium sp. strain SCC3193.</title>
        <authorList>
            <person name="Koskinen J.P."/>
            <person name="Laine P."/>
            <person name="Niemi O."/>
            <person name="Nykyri J."/>
            <person name="Harjunpaa H."/>
            <person name="Auvinen P."/>
            <person name="Paulin L."/>
            <person name="Pirhonen M."/>
            <person name="Palva T."/>
            <person name="Holm L."/>
        </authorList>
    </citation>
    <scope>NUCLEOTIDE SEQUENCE [LARGE SCALE GENOMIC DNA]</scope>
    <source>
        <strain evidence="10 13">SCC3193</strain>
    </source>
</reference>
<evidence type="ECO:0000256" key="7">
    <source>
        <dbReference type="SAM" id="Phobius"/>
    </source>
</evidence>
<dbReference type="Gene3D" id="1.10.287.950">
    <property type="entry name" value="Methyl-accepting chemotaxis protein"/>
    <property type="match status" value="1"/>
</dbReference>
<dbReference type="Proteomes" id="UP000008044">
    <property type="component" value="Chromosome"/>
</dbReference>
<evidence type="ECO:0000256" key="3">
    <source>
        <dbReference type="ARBA" id="ARBA00022500"/>
    </source>
</evidence>
<dbReference type="Pfam" id="PF00672">
    <property type="entry name" value="HAMP"/>
    <property type="match status" value="1"/>
</dbReference>
<dbReference type="PROSITE" id="PS50885">
    <property type="entry name" value="HAMP"/>
    <property type="match status" value="1"/>
</dbReference>
<feature type="domain" description="HAMP" evidence="9">
    <location>
        <begin position="210"/>
        <end position="262"/>
    </location>
</feature>
<dbReference type="InterPro" id="IPR047347">
    <property type="entry name" value="YvaQ-like_sensor"/>
</dbReference>
<dbReference type="PANTHER" id="PTHR43531">
    <property type="entry name" value="PROTEIN ICFG"/>
    <property type="match status" value="1"/>
</dbReference>
<evidence type="ECO:0000313" key="13">
    <source>
        <dbReference type="Proteomes" id="UP000008044"/>
    </source>
</evidence>
<dbReference type="EMBL" id="WABS01000018">
    <property type="protein sequence ID" value="MBI0554909.1"/>
    <property type="molecule type" value="Genomic_DNA"/>
</dbReference>
<evidence type="ECO:0000313" key="11">
    <source>
        <dbReference type="EMBL" id="MBI0554909.1"/>
    </source>
</evidence>
<dbReference type="InterPro" id="IPR051310">
    <property type="entry name" value="MCP_chemotaxis"/>
</dbReference>
<dbReference type="PANTHER" id="PTHR43531:SF14">
    <property type="entry name" value="METHYL-ACCEPTING CHEMOTAXIS PROTEIN I-RELATED"/>
    <property type="match status" value="1"/>
</dbReference>
<dbReference type="FunFam" id="1.10.287.950:FF:000001">
    <property type="entry name" value="Methyl-accepting chemotaxis sensory transducer"/>
    <property type="match status" value="1"/>
</dbReference>
<dbReference type="Proteomes" id="UP000269665">
    <property type="component" value="Unassembled WGS sequence"/>
</dbReference>
<dbReference type="AlphaFoldDB" id="A0A0H3IA28"/>
<dbReference type="GO" id="GO:0005886">
    <property type="term" value="C:plasma membrane"/>
    <property type="evidence" value="ECO:0007669"/>
    <property type="project" value="TreeGrafter"/>
</dbReference>
<sequence length="551" mass="58682">MKNYKIGTRLASGFGLLIALSLVMLTSGIYQLNQVSQRTQEMMQEPLRKERLAADWHATLVAGVQRSMAVARSNDDSLVELFAAENTRASKESAKRQEDFASLISTPEEKALFDKVGEYRQSYIKKRDAIITEKGAGNFDRARTLFDNEFVPASNGYLTSVEALRDHQRASIDQMGQDINAGASRGDLILAVTGVLSAIIGVLIAWVLTRSIVQPLSRAVQATQAVAAGDLTHNIQPEGRDEAAQLLHALQDMTVRLRSIVGEVRQGSESIAGASSQLAAGNIDLSSRTEEQASALQETAASIEQLSSTVRQNADNARQANQLAQSTTQQAQSGGQLVTEVVKTMGAIDSSSKKIVDIIGVIDSIAFQTNILALNAAVEAARAGEQGRGFAVVASEVRSLAQRSASAAKEIKELIDRSVQTVEAGNRLVVQAGASIQDIVSGVRKVSDLVGEISSASNEQTMGIEQVNVAVNQMEVTTQQNASLVNEASAATQSLQQQAAQLTETVSQFRLDNSHQIARTPVATPTLALQPALAAPSKGNAATGEGDWTSF</sequence>
<reference evidence="10" key="2">
    <citation type="submission" date="2012-03" db="EMBL/GenBank/DDBJ databases">
        <authorList>
            <person name="Koskinen P."/>
            <person name="Laine P."/>
            <person name="Niemi O."/>
            <person name="Nykyri J."/>
            <person name="Harjunpaa H."/>
            <person name="Auvinen P."/>
            <person name="Paulin L."/>
            <person name="Pirhonen M."/>
            <person name="Palva T."/>
            <person name="Holm L."/>
        </authorList>
    </citation>
    <scope>NUCLEOTIDE SEQUENCE</scope>
    <source>
        <strain evidence="10">SCC3193</strain>
    </source>
</reference>
<dbReference type="Pfam" id="PF12729">
    <property type="entry name" value="4HB_MCP_1"/>
    <property type="match status" value="1"/>
</dbReference>
<protein>
    <submittedName>
        <fullName evidence="11">HAMP domain-containing protein</fullName>
    </submittedName>
    <submittedName>
        <fullName evidence="10 12">Methyl-accepting chemotaxis protein</fullName>
    </submittedName>
</protein>
<feature type="domain" description="Methyl-accepting transducer" evidence="8">
    <location>
        <begin position="267"/>
        <end position="496"/>
    </location>
</feature>
<dbReference type="CDD" id="cd19411">
    <property type="entry name" value="MCP2201-like_sensor"/>
    <property type="match status" value="1"/>
</dbReference>
<dbReference type="eggNOG" id="COG0840">
    <property type="taxonomic scope" value="Bacteria"/>
</dbReference>
<dbReference type="PRINTS" id="PR00260">
    <property type="entry name" value="CHEMTRNSDUCR"/>
</dbReference>
<proteinExistence type="inferred from homology"/>
<dbReference type="KEGG" id="pec:W5S_3753"/>
<dbReference type="InterPro" id="IPR024478">
    <property type="entry name" value="HlyB_4HB_MCP"/>
</dbReference>
<dbReference type="Proteomes" id="UP001194579">
    <property type="component" value="Unassembled WGS sequence"/>
</dbReference>
<evidence type="ECO:0000313" key="15">
    <source>
        <dbReference type="Proteomes" id="UP001194579"/>
    </source>
</evidence>
<dbReference type="SUPFAM" id="SSF58104">
    <property type="entry name" value="Methyl-accepting chemotaxis protein (MCP) signaling domain"/>
    <property type="match status" value="1"/>
</dbReference>
<dbReference type="OMA" id="NIAVAHM"/>
<keyword evidence="7" id="KW-0472">Membrane</keyword>
<dbReference type="EMBL" id="PSZG01000001">
    <property type="protein sequence ID" value="RKO77606.1"/>
    <property type="molecule type" value="Genomic_DNA"/>
</dbReference>
<dbReference type="STRING" id="1905730.W5S_3753"/>
<dbReference type="RefSeq" id="WP_014701265.1">
    <property type="nucleotide sequence ID" value="NC_017845.1"/>
</dbReference>
<dbReference type="SMART" id="SM00304">
    <property type="entry name" value="HAMP"/>
    <property type="match status" value="1"/>
</dbReference>